<evidence type="ECO:0000256" key="11">
    <source>
        <dbReference type="ARBA" id="ARBA00023319"/>
    </source>
</evidence>
<dbReference type="GO" id="GO:0019902">
    <property type="term" value="F:phosphatase binding"/>
    <property type="evidence" value="ECO:0007669"/>
    <property type="project" value="Ensembl"/>
</dbReference>
<dbReference type="PANTHER" id="PTHR11481:SF93">
    <property type="entry name" value="FC RECEPTOR-LIKE PROTEIN 3"/>
    <property type="match status" value="1"/>
</dbReference>
<dbReference type="InterPro" id="IPR003598">
    <property type="entry name" value="Ig_sub2"/>
</dbReference>
<dbReference type="FunFam" id="2.60.40.10:FF:000357">
    <property type="entry name" value="Fc receptor like 1"/>
    <property type="match status" value="2"/>
</dbReference>
<feature type="chain" id="PRO_5023873937" evidence="14">
    <location>
        <begin position="38"/>
        <end position="735"/>
    </location>
</feature>
<evidence type="ECO:0000256" key="5">
    <source>
        <dbReference type="ARBA" id="ARBA00022737"/>
    </source>
</evidence>
<dbReference type="GO" id="GO:0004888">
    <property type="term" value="F:transmembrane signaling receptor activity"/>
    <property type="evidence" value="ECO:0007669"/>
    <property type="project" value="TreeGrafter"/>
</dbReference>
<dbReference type="InterPro" id="IPR007110">
    <property type="entry name" value="Ig-like_dom"/>
</dbReference>
<reference evidence="16" key="2">
    <citation type="submission" date="2025-08" db="UniProtKB">
        <authorList>
            <consortium name="Ensembl"/>
        </authorList>
    </citation>
    <scope>IDENTIFICATION</scope>
    <source>
        <strain evidence="16">Thorbecke</strain>
    </source>
</reference>
<evidence type="ECO:0000313" key="17">
    <source>
        <dbReference type="Proteomes" id="UP000001811"/>
    </source>
</evidence>
<reference evidence="16 17" key="1">
    <citation type="journal article" date="2011" name="Nature">
        <title>A high-resolution map of human evolutionary constraint using 29 mammals.</title>
        <authorList>
            <person name="Lindblad-Toh K."/>
            <person name="Garber M."/>
            <person name="Zuk O."/>
            <person name="Lin M.F."/>
            <person name="Parker B.J."/>
            <person name="Washietl S."/>
            <person name="Kheradpour P."/>
            <person name="Ernst J."/>
            <person name="Jordan G."/>
            <person name="Mauceli E."/>
            <person name="Ward L.D."/>
            <person name="Lowe C.B."/>
            <person name="Holloway A.K."/>
            <person name="Clamp M."/>
            <person name="Gnerre S."/>
            <person name="Alfoldi J."/>
            <person name="Beal K."/>
            <person name="Chang J."/>
            <person name="Clawson H."/>
            <person name="Cuff J."/>
            <person name="Di Palma F."/>
            <person name="Fitzgerald S."/>
            <person name="Flicek P."/>
            <person name="Guttman M."/>
            <person name="Hubisz M.J."/>
            <person name="Jaffe D.B."/>
            <person name="Jungreis I."/>
            <person name="Kent W.J."/>
            <person name="Kostka D."/>
            <person name="Lara M."/>
            <person name="Martins A.L."/>
            <person name="Massingham T."/>
            <person name="Moltke I."/>
            <person name="Raney B.J."/>
            <person name="Rasmussen M.D."/>
            <person name="Robinson J."/>
            <person name="Stark A."/>
            <person name="Vilella A.J."/>
            <person name="Wen J."/>
            <person name="Xie X."/>
            <person name="Zody M.C."/>
            <person name="Baldwin J."/>
            <person name="Bloom T."/>
            <person name="Chin C.W."/>
            <person name="Heiman D."/>
            <person name="Nicol R."/>
            <person name="Nusbaum C."/>
            <person name="Young S."/>
            <person name="Wilkinson J."/>
            <person name="Worley K.C."/>
            <person name="Kovar C.L."/>
            <person name="Muzny D.M."/>
            <person name="Gibbs R.A."/>
            <person name="Cree A."/>
            <person name="Dihn H.H."/>
            <person name="Fowler G."/>
            <person name="Jhangiani S."/>
            <person name="Joshi V."/>
            <person name="Lee S."/>
            <person name="Lewis L.R."/>
            <person name="Nazareth L.V."/>
            <person name="Okwuonu G."/>
            <person name="Santibanez J."/>
            <person name="Warren W.C."/>
            <person name="Mardis E.R."/>
            <person name="Weinstock G.M."/>
            <person name="Wilson R.K."/>
            <person name="Delehaunty K."/>
            <person name="Dooling D."/>
            <person name="Fronik C."/>
            <person name="Fulton L."/>
            <person name="Fulton B."/>
            <person name="Graves T."/>
            <person name="Minx P."/>
            <person name="Sodergren E."/>
            <person name="Birney E."/>
            <person name="Margulies E.H."/>
            <person name="Herrero J."/>
            <person name="Green E.D."/>
            <person name="Haussler D."/>
            <person name="Siepel A."/>
            <person name="Goldman N."/>
            <person name="Pollard K.S."/>
            <person name="Pedersen J.S."/>
            <person name="Lander E.S."/>
            <person name="Kellis M."/>
        </authorList>
    </citation>
    <scope>NUCLEOTIDE SEQUENCE [LARGE SCALE GENOMIC DNA]</scope>
    <source>
        <strain evidence="16 17">Thorbecke inbred</strain>
    </source>
</reference>
<keyword evidence="2" id="KW-1003">Cell membrane</keyword>
<dbReference type="eggNOG" id="ENOG502S65W">
    <property type="taxonomic scope" value="Eukaryota"/>
</dbReference>
<dbReference type="PANTHER" id="PTHR11481">
    <property type="entry name" value="IMMUNOGLOBULIN FC RECEPTOR"/>
    <property type="match status" value="1"/>
</dbReference>
<feature type="domain" description="Ig-like" evidence="15">
    <location>
        <begin position="304"/>
        <end position="394"/>
    </location>
</feature>
<dbReference type="STRING" id="9986.ENSOCUP00000007803"/>
<keyword evidence="17" id="KW-1185">Reference proteome</keyword>
<keyword evidence="11" id="KW-0393">Immunoglobulin domain</keyword>
<dbReference type="InParanoid" id="G1SWE1"/>
<evidence type="ECO:0000256" key="8">
    <source>
        <dbReference type="ARBA" id="ARBA00023157"/>
    </source>
</evidence>
<dbReference type="FunCoup" id="G1SWE1">
    <property type="interactions" value="18"/>
</dbReference>
<dbReference type="GO" id="GO:0045577">
    <property type="term" value="P:regulation of B cell differentiation"/>
    <property type="evidence" value="ECO:0007669"/>
    <property type="project" value="Ensembl"/>
</dbReference>
<keyword evidence="10" id="KW-0325">Glycoprotein</keyword>
<dbReference type="InterPro" id="IPR003599">
    <property type="entry name" value="Ig_sub"/>
</dbReference>
<dbReference type="Bgee" id="ENSOCUG00000009034">
    <property type="expression patterns" value="Expressed in blood and 5 other cell types or tissues"/>
</dbReference>
<feature type="domain" description="Ig-like" evidence="15">
    <location>
        <begin position="210"/>
        <end position="297"/>
    </location>
</feature>
<dbReference type="Pfam" id="PF13895">
    <property type="entry name" value="Ig_2"/>
    <property type="match status" value="5"/>
</dbReference>
<dbReference type="AlphaFoldDB" id="G1SWE1"/>
<protein>
    <submittedName>
        <fullName evidence="16">Fc receptor like 3</fullName>
    </submittedName>
</protein>
<proteinExistence type="predicted"/>
<dbReference type="EMBL" id="AAGW02000372">
    <property type="status" value="NOT_ANNOTATED_CDS"/>
    <property type="molecule type" value="Genomic_DNA"/>
</dbReference>
<dbReference type="HOGENOM" id="CLU_023383_6_1_1"/>
<dbReference type="Gene3D" id="2.60.40.10">
    <property type="entry name" value="Immunoglobulins"/>
    <property type="match status" value="6"/>
</dbReference>
<keyword evidence="5" id="KW-0677">Repeat</keyword>
<feature type="region of interest" description="Disordered" evidence="12">
    <location>
        <begin position="704"/>
        <end position="735"/>
    </location>
</feature>
<dbReference type="GO" id="GO:0090279">
    <property type="term" value="P:regulation of calcium ion import"/>
    <property type="evidence" value="ECO:0007669"/>
    <property type="project" value="Ensembl"/>
</dbReference>
<dbReference type="GO" id="GO:0002638">
    <property type="term" value="P:negative regulation of immunoglobulin production"/>
    <property type="evidence" value="ECO:0007669"/>
    <property type="project" value="Ensembl"/>
</dbReference>
<dbReference type="GO" id="GO:0050859">
    <property type="term" value="P:negative regulation of B cell receptor signaling pathway"/>
    <property type="evidence" value="ECO:0007669"/>
    <property type="project" value="Ensembl"/>
</dbReference>
<keyword evidence="3 13" id="KW-0812">Transmembrane</keyword>
<dbReference type="GO" id="GO:0034163">
    <property type="term" value="P:regulation of toll-like receptor 9 signaling pathway"/>
    <property type="evidence" value="ECO:0007669"/>
    <property type="project" value="Ensembl"/>
</dbReference>
<evidence type="ECO:0000256" key="3">
    <source>
        <dbReference type="ARBA" id="ARBA00022692"/>
    </source>
</evidence>
<keyword evidence="8" id="KW-1015">Disulfide bond</keyword>
<dbReference type="SUPFAM" id="SSF48726">
    <property type="entry name" value="Immunoglobulin"/>
    <property type="match status" value="6"/>
</dbReference>
<dbReference type="PaxDb" id="9986-ENSOCUP00000007803"/>
<dbReference type="SMART" id="SM00409">
    <property type="entry name" value="IG"/>
    <property type="match status" value="6"/>
</dbReference>
<keyword evidence="4 14" id="KW-0732">Signal</keyword>
<dbReference type="GeneTree" id="ENSGT01050000244808"/>
<evidence type="ECO:0000256" key="9">
    <source>
        <dbReference type="ARBA" id="ARBA00023170"/>
    </source>
</evidence>
<feature type="compositionally biased region" description="Basic and acidic residues" evidence="12">
    <location>
        <begin position="704"/>
        <end position="719"/>
    </location>
</feature>
<feature type="compositionally biased region" description="Polar residues" evidence="12">
    <location>
        <begin position="626"/>
        <end position="635"/>
    </location>
</feature>
<dbReference type="Pfam" id="PF13927">
    <property type="entry name" value="Ig_3"/>
    <property type="match status" value="1"/>
</dbReference>
<evidence type="ECO:0000256" key="4">
    <source>
        <dbReference type="ARBA" id="ARBA00022729"/>
    </source>
</evidence>
<evidence type="ECO:0000259" key="15">
    <source>
        <dbReference type="PROSITE" id="PS50835"/>
    </source>
</evidence>
<keyword evidence="7 13" id="KW-0472">Membrane</keyword>
<evidence type="ECO:0000256" key="1">
    <source>
        <dbReference type="ARBA" id="ARBA00004251"/>
    </source>
</evidence>
<dbReference type="OrthoDB" id="9448246at2759"/>
<dbReference type="InterPro" id="IPR036179">
    <property type="entry name" value="Ig-like_dom_sf"/>
</dbReference>
<sequence>MRDKPSFCEMNVPSPQPGQAPMFLWLLLLILAPGREQLGTPPKAALLLDPPWSTTFKGSKVILICKDFHSPASRDVFWYHDGNVWKTESNKIQTEHSGYYQCKTRGSSLSDPVHLEFSDDWLILQVSHPVFEGDDVVLRCQGKKEEKTSKKAYYKNYKRLPDNNDPDCITLNSVSRDNGKYYCTAIRQTFIISWTETSTPLNIQVQELFPQPVLTASPTQPTEGGLMTLTCETQVHPQKSDVQLHFQFYRDDQGLQPGWSSSPDFQIPTMRKEDSGSYWCKAKAVNNNIIKKSAGFQIHVQRIPVSEVNLEIRPHGGNLTEGEDMVLICSVANGTGAVTFSWHRDGTVSLGRKTQHSLLAELQVPAVKEHHAGRYYCAADNNHVPILSKWITVTVRIPVSRPVLTFRASEARTVVGDVVELHCEAPRGSPPILYRFYHKDVTLGNSSAPTGGGAAFNFSLTAAHSGNYSCEADNGLGAQRSHRVSLTVIVPVSRPVLTLVVPGAWAMVGDVVELHCEAPRGSPPILYWFYHENITLGNSSAPTGGGATFNLSLTAAHSGNYSCEADNGLGAQRSEVVTFNFTGASKSRIGLVTAGASGGLIVGLASATALLLHLRTRRKSGGPSAPGTSRTSNIHPQELSYSEPPDMMEFQPVYNVDHRESDLVYSQIWITQNANKNPADSPRMPHQVTEPTVIYSELKAHTDDCAEKSSRKGSAHEDATDNYENVLSASAALRH</sequence>
<organism evidence="16 17">
    <name type="scientific">Oryctolagus cuniculus</name>
    <name type="common">Rabbit</name>
    <dbReference type="NCBI Taxonomy" id="9986"/>
    <lineage>
        <taxon>Eukaryota</taxon>
        <taxon>Metazoa</taxon>
        <taxon>Chordata</taxon>
        <taxon>Craniata</taxon>
        <taxon>Vertebrata</taxon>
        <taxon>Euteleostomi</taxon>
        <taxon>Mammalia</taxon>
        <taxon>Eutheria</taxon>
        <taxon>Euarchontoglires</taxon>
        <taxon>Glires</taxon>
        <taxon>Lagomorpha</taxon>
        <taxon>Leporidae</taxon>
        <taxon>Oryctolagus</taxon>
    </lineage>
</organism>
<dbReference type="Ensembl" id="ENSOCUT00000009035.4">
    <property type="protein sequence ID" value="ENSOCUP00000007803.4"/>
    <property type="gene ID" value="ENSOCUG00000009034.4"/>
</dbReference>
<evidence type="ECO:0000256" key="13">
    <source>
        <dbReference type="SAM" id="Phobius"/>
    </source>
</evidence>
<dbReference type="Proteomes" id="UP000001811">
    <property type="component" value="Chromosome 13"/>
</dbReference>
<reference evidence="16" key="3">
    <citation type="submission" date="2025-09" db="UniProtKB">
        <authorList>
            <consortium name="Ensembl"/>
        </authorList>
    </citation>
    <scope>IDENTIFICATION</scope>
    <source>
        <strain evidence="16">Thorbecke</strain>
    </source>
</reference>
<dbReference type="GO" id="GO:0019900">
    <property type="term" value="F:kinase binding"/>
    <property type="evidence" value="ECO:0007669"/>
    <property type="project" value="Ensembl"/>
</dbReference>
<dbReference type="SMART" id="SM00408">
    <property type="entry name" value="IGc2"/>
    <property type="match status" value="5"/>
</dbReference>
<dbReference type="GO" id="GO:0007166">
    <property type="term" value="P:cell surface receptor signaling pathway"/>
    <property type="evidence" value="ECO:0007669"/>
    <property type="project" value="TreeGrafter"/>
</dbReference>
<evidence type="ECO:0000256" key="7">
    <source>
        <dbReference type="ARBA" id="ARBA00023136"/>
    </source>
</evidence>
<name>G1SWE1_RABIT</name>
<dbReference type="GO" id="GO:0043410">
    <property type="term" value="P:positive regulation of MAPK cascade"/>
    <property type="evidence" value="ECO:0007669"/>
    <property type="project" value="Ensembl"/>
</dbReference>
<dbReference type="CDD" id="cd00096">
    <property type="entry name" value="Ig"/>
    <property type="match status" value="2"/>
</dbReference>
<feature type="domain" description="Ig-like" evidence="15">
    <location>
        <begin position="402"/>
        <end position="487"/>
    </location>
</feature>
<feature type="transmembrane region" description="Helical" evidence="13">
    <location>
        <begin position="589"/>
        <end position="612"/>
    </location>
</feature>
<dbReference type="GO" id="GO:0006955">
    <property type="term" value="P:immune response"/>
    <property type="evidence" value="ECO:0007669"/>
    <property type="project" value="TreeGrafter"/>
</dbReference>
<feature type="region of interest" description="Disordered" evidence="12">
    <location>
        <begin position="618"/>
        <end position="646"/>
    </location>
</feature>
<dbReference type="InterPro" id="IPR050488">
    <property type="entry name" value="Ig_Fc_receptor"/>
</dbReference>
<feature type="domain" description="Ig-like" evidence="15">
    <location>
        <begin position="495"/>
        <end position="578"/>
    </location>
</feature>
<dbReference type="GO" id="GO:0030890">
    <property type="term" value="P:positive regulation of B cell proliferation"/>
    <property type="evidence" value="ECO:0007669"/>
    <property type="project" value="Ensembl"/>
</dbReference>
<evidence type="ECO:0000313" key="16">
    <source>
        <dbReference type="Ensembl" id="ENSOCUP00000007803.4"/>
    </source>
</evidence>
<keyword evidence="6 13" id="KW-1133">Transmembrane helix</keyword>
<dbReference type="PROSITE" id="PS50835">
    <property type="entry name" value="IG_LIKE"/>
    <property type="match status" value="5"/>
</dbReference>
<accession>G1SWE1</accession>
<evidence type="ECO:0000256" key="10">
    <source>
        <dbReference type="ARBA" id="ARBA00023180"/>
    </source>
</evidence>
<comment type="subcellular location">
    <subcellularLocation>
        <location evidence="1">Cell membrane</location>
        <topology evidence="1">Single-pass type I membrane protein</topology>
    </subcellularLocation>
</comment>
<evidence type="ECO:0000256" key="6">
    <source>
        <dbReference type="ARBA" id="ARBA00022989"/>
    </source>
</evidence>
<dbReference type="FunFam" id="2.60.40.10:FF:001308">
    <property type="entry name" value="Fc receptor like 4"/>
    <property type="match status" value="1"/>
</dbReference>
<dbReference type="SMR" id="G1SWE1"/>
<dbReference type="InterPro" id="IPR013783">
    <property type="entry name" value="Ig-like_fold"/>
</dbReference>
<feature type="signal peptide" evidence="14">
    <location>
        <begin position="1"/>
        <end position="37"/>
    </location>
</feature>
<evidence type="ECO:0000256" key="2">
    <source>
        <dbReference type="ARBA" id="ARBA00022475"/>
    </source>
</evidence>
<keyword evidence="9" id="KW-0675">Receptor</keyword>
<evidence type="ECO:0000256" key="12">
    <source>
        <dbReference type="SAM" id="MobiDB-lite"/>
    </source>
</evidence>
<dbReference type="GO" id="GO:0009897">
    <property type="term" value="C:external side of plasma membrane"/>
    <property type="evidence" value="ECO:0007669"/>
    <property type="project" value="TreeGrafter"/>
</dbReference>
<feature type="domain" description="Ig-like" evidence="15">
    <location>
        <begin position="42"/>
        <end position="118"/>
    </location>
</feature>
<gene>
    <name evidence="16" type="primary">FCRL3</name>
</gene>
<evidence type="ECO:0000256" key="14">
    <source>
        <dbReference type="SAM" id="SignalP"/>
    </source>
</evidence>